<dbReference type="Proteomes" id="UP001497512">
    <property type="component" value="Chromosome 1"/>
</dbReference>
<sequence>MIALATVLEIAFPRVAKSSAIVSVWLLELEANGAISNAMVFSAVVKAELVELVAISSVGLLVSGACMTTSSTLLFVVGCGRMAATFPEAVAVSSLELEESVRFTCLCSPLRAICTPGLVANKVKLRLRVMHKTLVL</sequence>
<accession>A0ABP0T828</accession>
<evidence type="ECO:0000313" key="1">
    <source>
        <dbReference type="EMBL" id="CAK9189664.1"/>
    </source>
</evidence>
<gene>
    <name evidence="1" type="ORF">CSSPTR1EN2_LOCUS315</name>
</gene>
<organism evidence="1 2">
    <name type="scientific">Sphagnum troendelagicum</name>
    <dbReference type="NCBI Taxonomy" id="128251"/>
    <lineage>
        <taxon>Eukaryota</taxon>
        <taxon>Viridiplantae</taxon>
        <taxon>Streptophyta</taxon>
        <taxon>Embryophyta</taxon>
        <taxon>Bryophyta</taxon>
        <taxon>Sphagnophytina</taxon>
        <taxon>Sphagnopsida</taxon>
        <taxon>Sphagnales</taxon>
        <taxon>Sphagnaceae</taxon>
        <taxon>Sphagnum</taxon>
    </lineage>
</organism>
<proteinExistence type="predicted"/>
<evidence type="ECO:0008006" key="3">
    <source>
        <dbReference type="Google" id="ProtNLM"/>
    </source>
</evidence>
<reference evidence="1 2" key="1">
    <citation type="submission" date="2024-02" db="EMBL/GenBank/DDBJ databases">
        <authorList>
            <consortium name="ELIXIR-Norway"/>
            <consortium name="Elixir Norway"/>
        </authorList>
    </citation>
    <scope>NUCLEOTIDE SEQUENCE [LARGE SCALE GENOMIC DNA]</scope>
</reference>
<evidence type="ECO:0000313" key="2">
    <source>
        <dbReference type="Proteomes" id="UP001497512"/>
    </source>
</evidence>
<dbReference type="EMBL" id="OZ019893">
    <property type="protein sequence ID" value="CAK9189664.1"/>
    <property type="molecule type" value="Genomic_DNA"/>
</dbReference>
<name>A0ABP0T828_9BRYO</name>
<protein>
    <recommendedName>
        <fullName evidence="3">Secreted protein</fullName>
    </recommendedName>
</protein>
<keyword evidence="2" id="KW-1185">Reference proteome</keyword>